<dbReference type="Gene3D" id="3.30.70.1230">
    <property type="entry name" value="Nucleotide cyclase"/>
    <property type="match status" value="1"/>
</dbReference>
<dbReference type="PATRIC" id="fig|324602.8.peg.3967"/>
<dbReference type="FunFam" id="3.30.70.1230:FF:000056">
    <property type="entry name" value="Putative adenylate cyclase"/>
    <property type="match status" value="1"/>
</dbReference>
<dbReference type="SMART" id="SM00044">
    <property type="entry name" value="CYCc"/>
    <property type="match status" value="1"/>
</dbReference>
<feature type="transmembrane region" description="Helical" evidence="2">
    <location>
        <begin position="178"/>
        <end position="198"/>
    </location>
</feature>
<dbReference type="EMBL" id="CP000909">
    <property type="protein sequence ID" value="ABY36704.1"/>
    <property type="molecule type" value="Genomic_DNA"/>
</dbReference>
<dbReference type="EnsemblBacteria" id="ABY36704">
    <property type="protein sequence ID" value="ABY36704"/>
    <property type="gene ID" value="Caur_3520"/>
</dbReference>
<dbReference type="InterPro" id="IPR001054">
    <property type="entry name" value="A/G_cyclase"/>
</dbReference>
<keyword evidence="2" id="KW-0472">Membrane</keyword>
<reference evidence="5" key="1">
    <citation type="journal article" date="2011" name="BMC Genomics">
        <title>Complete genome sequence of the filamentous anoxygenic phototrophic bacterium Chloroflexus aurantiacus.</title>
        <authorList>
            <person name="Tang K.H."/>
            <person name="Barry K."/>
            <person name="Chertkov O."/>
            <person name="Dalin E."/>
            <person name="Han C.S."/>
            <person name="Hauser L.J."/>
            <person name="Honchak B.M."/>
            <person name="Karbach L.E."/>
            <person name="Land M.L."/>
            <person name="Lapidus A."/>
            <person name="Larimer F.W."/>
            <person name="Mikhailova N."/>
            <person name="Pitluck S."/>
            <person name="Pierson B.K."/>
            <person name="Blankenship R.E."/>
        </authorList>
    </citation>
    <scope>NUCLEOTIDE SEQUENCE [LARGE SCALE GENOMIC DNA]</scope>
    <source>
        <strain evidence="5">ATCC 29366 / DSM 635 / J-10-fl</strain>
    </source>
</reference>
<evidence type="ECO:0000259" key="3">
    <source>
        <dbReference type="PROSITE" id="PS50125"/>
    </source>
</evidence>
<evidence type="ECO:0000313" key="4">
    <source>
        <dbReference type="EMBL" id="ABY36704.1"/>
    </source>
</evidence>
<dbReference type="InterPro" id="IPR050697">
    <property type="entry name" value="Adenylyl/Guanylyl_Cyclase_3/4"/>
</dbReference>
<dbReference type="Proteomes" id="UP000002008">
    <property type="component" value="Chromosome"/>
</dbReference>
<dbReference type="GO" id="GO:0004016">
    <property type="term" value="F:adenylate cyclase activity"/>
    <property type="evidence" value="ECO:0000318"/>
    <property type="project" value="GO_Central"/>
</dbReference>
<dbReference type="eggNOG" id="COG2114">
    <property type="taxonomic scope" value="Bacteria"/>
</dbReference>
<dbReference type="PANTHER" id="PTHR43081">
    <property type="entry name" value="ADENYLATE CYCLASE, TERMINAL-DIFFERENTIATION SPECIFIC-RELATED"/>
    <property type="match status" value="1"/>
</dbReference>
<feature type="domain" description="Guanylate cyclase" evidence="3">
    <location>
        <begin position="245"/>
        <end position="364"/>
    </location>
</feature>
<sequence length="410" mass="46621">MKAFHHVSTPTLIEESIYGTFRARFALELFNNTLYFPITNILYELLMGHPLDYLRSSDPYIIIVAALIQAYWLTCQAEKRLHRLFGHLIGPAIYTFIEASLEGAQFFTEPNHLAYWFFSIAIGIVQELKLYLPRFSSLFTIIENATRVSILFFMYGIFETHVNHDQTLSLMSFFADPSHVFVGMSVMIIGLSIGLANVTADTYLKKLRHTSQMLKTYSEWLLGRDLLVRSLSDPTALQTTRRERTILFMDIRGFTAWSEVHTPEEVVDLLNEYYRRSESILLQHSAIKWKFTADEVMAIFPHIQAAIAAANRMIDEIHRFLTDKQLGVGIGIDVGPVVEGLLGGANVRFYDAMGDTVNTAKRIENHAQAGEILISERAQQYLTATIPVANRRELRAKGKSQAIITYLLNA</sequence>
<accession>A9WA22</accession>
<dbReference type="RefSeq" id="WP_012259357.1">
    <property type="nucleotide sequence ID" value="NC_010175.1"/>
</dbReference>
<dbReference type="STRING" id="324602.Caur_3520"/>
<dbReference type="Pfam" id="PF00211">
    <property type="entry name" value="Guanylate_cyc"/>
    <property type="match status" value="1"/>
</dbReference>
<evidence type="ECO:0000256" key="1">
    <source>
        <dbReference type="ARBA" id="ARBA00005381"/>
    </source>
</evidence>
<keyword evidence="5" id="KW-1185">Reference proteome</keyword>
<keyword evidence="2" id="KW-0812">Transmembrane</keyword>
<evidence type="ECO:0000313" key="5">
    <source>
        <dbReference type="Proteomes" id="UP000002008"/>
    </source>
</evidence>
<dbReference type="SUPFAM" id="SSF55073">
    <property type="entry name" value="Nucleotide cyclase"/>
    <property type="match status" value="1"/>
</dbReference>
<protein>
    <submittedName>
        <fullName evidence="4">Adenylyl cyclase class-3/4/guanylyl cyclase</fullName>
    </submittedName>
</protein>
<proteinExistence type="inferred from homology"/>
<gene>
    <name evidence="4" type="ordered locus">Caur_3520</name>
</gene>
<evidence type="ECO:0000256" key="2">
    <source>
        <dbReference type="SAM" id="Phobius"/>
    </source>
</evidence>
<dbReference type="PANTHER" id="PTHR43081:SF1">
    <property type="entry name" value="ADENYLATE CYCLASE, TERMINAL-DIFFERENTIATION SPECIFIC"/>
    <property type="match status" value="1"/>
</dbReference>
<dbReference type="PROSITE" id="PS50125">
    <property type="entry name" value="GUANYLATE_CYCLASE_2"/>
    <property type="match status" value="1"/>
</dbReference>
<comment type="similarity">
    <text evidence="1">Belongs to the adenylyl cyclase class-3 family.</text>
</comment>
<dbReference type="HOGENOM" id="CLU_717360_0_0_0"/>
<keyword evidence="2" id="KW-1133">Transmembrane helix</keyword>
<dbReference type="KEGG" id="cau:Caur_3520"/>
<dbReference type="InParanoid" id="A9WA22"/>
<feature type="transmembrane region" description="Helical" evidence="2">
    <location>
        <begin position="60"/>
        <end position="77"/>
    </location>
</feature>
<dbReference type="GO" id="GO:0035556">
    <property type="term" value="P:intracellular signal transduction"/>
    <property type="evidence" value="ECO:0007669"/>
    <property type="project" value="InterPro"/>
</dbReference>
<dbReference type="AlphaFoldDB" id="A9WA22"/>
<name>A9WA22_CHLAA</name>
<dbReference type="InterPro" id="IPR029787">
    <property type="entry name" value="Nucleotide_cyclase"/>
</dbReference>
<feature type="transmembrane region" description="Helical" evidence="2">
    <location>
        <begin position="138"/>
        <end position="158"/>
    </location>
</feature>
<dbReference type="CDD" id="cd07302">
    <property type="entry name" value="CHD"/>
    <property type="match status" value="1"/>
</dbReference>
<dbReference type="GO" id="GO:0006171">
    <property type="term" value="P:cAMP biosynthetic process"/>
    <property type="evidence" value="ECO:0000318"/>
    <property type="project" value="GO_Central"/>
</dbReference>
<organism evidence="4 5">
    <name type="scientific">Chloroflexus aurantiacus (strain ATCC 29366 / DSM 635 / J-10-fl)</name>
    <dbReference type="NCBI Taxonomy" id="324602"/>
    <lineage>
        <taxon>Bacteria</taxon>
        <taxon>Bacillati</taxon>
        <taxon>Chloroflexota</taxon>
        <taxon>Chloroflexia</taxon>
        <taxon>Chloroflexales</taxon>
        <taxon>Chloroflexineae</taxon>
        <taxon>Chloroflexaceae</taxon>
        <taxon>Chloroflexus</taxon>
    </lineage>
</organism>